<dbReference type="GeneID" id="92071995"/>
<organism evidence="3 4">
    <name type="scientific">Apiospora aurea</name>
    <dbReference type="NCBI Taxonomy" id="335848"/>
    <lineage>
        <taxon>Eukaryota</taxon>
        <taxon>Fungi</taxon>
        <taxon>Dikarya</taxon>
        <taxon>Ascomycota</taxon>
        <taxon>Pezizomycotina</taxon>
        <taxon>Sordariomycetes</taxon>
        <taxon>Xylariomycetidae</taxon>
        <taxon>Amphisphaeriales</taxon>
        <taxon>Apiosporaceae</taxon>
        <taxon>Apiospora</taxon>
    </lineage>
</organism>
<accession>A0ABR1QR94</accession>
<gene>
    <name evidence="3" type="ORF">PG986_002711</name>
</gene>
<name>A0ABR1QR94_9PEZI</name>
<feature type="compositionally biased region" description="Polar residues" evidence="1">
    <location>
        <begin position="203"/>
        <end position="217"/>
    </location>
</feature>
<feature type="compositionally biased region" description="Low complexity" evidence="1">
    <location>
        <begin position="219"/>
        <end position="240"/>
    </location>
</feature>
<dbReference type="EMBL" id="JAQQWE010000002">
    <property type="protein sequence ID" value="KAK7961886.1"/>
    <property type="molecule type" value="Genomic_DNA"/>
</dbReference>
<dbReference type="Proteomes" id="UP001391051">
    <property type="component" value="Unassembled WGS sequence"/>
</dbReference>
<keyword evidence="2" id="KW-0732">Signal</keyword>
<reference evidence="3 4" key="1">
    <citation type="submission" date="2023-01" db="EMBL/GenBank/DDBJ databases">
        <title>Analysis of 21 Apiospora genomes using comparative genomics revels a genus with tremendous synthesis potential of carbohydrate active enzymes and secondary metabolites.</title>
        <authorList>
            <person name="Sorensen T."/>
        </authorList>
    </citation>
    <scope>NUCLEOTIDE SEQUENCE [LARGE SCALE GENOMIC DNA]</scope>
    <source>
        <strain evidence="3 4">CBS 24483</strain>
    </source>
</reference>
<evidence type="ECO:0000256" key="2">
    <source>
        <dbReference type="SAM" id="SignalP"/>
    </source>
</evidence>
<protein>
    <submittedName>
        <fullName evidence="3">Uncharacterized protein</fullName>
    </submittedName>
</protein>
<feature type="chain" id="PRO_5047285587" evidence="2">
    <location>
        <begin position="21"/>
        <end position="275"/>
    </location>
</feature>
<evidence type="ECO:0000256" key="1">
    <source>
        <dbReference type="SAM" id="MobiDB-lite"/>
    </source>
</evidence>
<feature type="compositionally biased region" description="Polar residues" evidence="1">
    <location>
        <begin position="241"/>
        <end position="251"/>
    </location>
</feature>
<feature type="signal peptide" evidence="2">
    <location>
        <begin position="1"/>
        <end position="20"/>
    </location>
</feature>
<sequence>MGELQLIVPLLLLLAPYAKSERLPECDHKNTPGHKQQASSISICNVVNGVMTNDNIDQIQDDGDRKKTFVNKTVDQLLATYTDYNALVYSDEQSGSNTRNSVFQHRNGGHAEGHDFNLPLSEEGRSYRYHIWVFATGTFSPGGDHRVSGGRGDGEEWGYSGCIEQNHRGSDVEFCNRAAKQDRQSSSKMRTTARKTASSTKTDQPSTATTKQNTDDTLTAFPTTSGPFSTTTSALDPTTTGVQTSGSTNGGSRAMTRPSTVAVVACVLVLLALCF</sequence>
<evidence type="ECO:0000313" key="3">
    <source>
        <dbReference type="EMBL" id="KAK7961886.1"/>
    </source>
</evidence>
<keyword evidence="4" id="KW-1185">Reference proteome</keyword>
<evidence type="ECO:0000313" key="4">
    <source>
        <dbReference type="Proteomes" id="UP001391051"/>
    </source>
</evidence>
<dbReference type="RefSeq" id="XP_066703997.1">
    <property type="nucleotide sequence ID" value="XM_066838933.1"/>
</dbReference>
<proteinExistence type="predicted"/>
<feature type="region of interest" description="Disordered" evidence="1">
    <location>
        <begin position="178"/>
        <end position="255"/>
    </location>
</feature>
<comment type="caution">
    <text evidence="3">The sequence shown here is derived from an EMBL/GenBank/DDBJ whole genome shotgun (WGS) entry which is preliminary data.</text>
</comment>